<evidence type="ECO:0000313" key="7">
    <source>
        <dbReference type="Proteomes" id="UP001139336"/>
    </source>
</evidence>
<comment type="cofactor">
    <cofactor evidence="1">
        <name>FAD</name>
        <dbReference type="ChEBI" id="CHEBI:57692"/>
    </cofactor>
</comment>
<keyword evidence="7" id="KW-1185">Reference proteome</keyword>
<dbReference type="SUPFAM" id="SSF55103">
    <property type="entry name" value="FAD-linked oxidases, C-terminal domain"/>
    <property type="match status" value="1"/>
</dbReference>
<dbReference type="Pfam" id="PF01565">
    <property type="entry name" value="FAD_binding_4"/>
    <property type="match status" value="1"/>
</dbReference>
<dbReference type="SUPFAM" id="SSF56176">
    <property type="entry name" value="FAD-binding/transporter-associated domain-like"/>
    <property type="match status" value="1"/>
</dbReference>
<dbReference type="EMBL" id="JAKGSI010000005">
    <property type="protein sequence ID" value="MCF4007525.1"/>
    <property type="molecule type" value="Genomic_DNA"/>
</dbReference>
<protein>
    <submittedName>
        <fullName evidence="6">FAD-binding protein</fullName>
    </submittedName>
</protein>
<dbReference type="Gene3D" id="3.30.70.2740">
    <property type="match status" value="1"/>
</dbReference>
<dbReference type="InterPro" id="IPR016166">
    <property type="entry name" value="FAD-bd_PCMH"/>
</dbReference>
<evidence type="ECO:0000259" key="5">
    <source>
        <dbReference type="PROSITE" id="PS51387"/>
    </source>
</evidence>
<evidence type="ECO:0000313" key="6">
    <source>
        <dbReference type="EMBL" id="MCF4007525.1"/>
    </source>
</evidence>
<dbReference type="RefSeq" id="WP_236119657.1">
    <property type="nucleotide sequence ID" value="NZ_JAKGSI010000005.1"/>
</dbReference>
<gene>
    <name evidence="6" type="ORF">L1O03_10150</name>
</gene>
<dbReference type="AlphaFoldDB" id="A0A9X1QSQ8"/>
<organism evidence="6 7">
    <name type="scientific">Corynebacterium uropygiale</name>
    <dbReference type="NCBI Taxonomy" id="1775911"/>
    <lineage>
        <taxon>Bacteria</taxon>
        <taxon>Bacillati</taxon>
        <taxon>Actinomycetota</taxon>
        <taxon>Actinomycetes</taxon>
        <taxon>Mycobacteriales</taxon>
        <taxon>Corynebacteriaceae</taxon>
        <taxon>Corynebacterium</taxon>
    </lineage>
</organism>
<dbReference type="PROSITE" id="PS51387">
    <property type="entry name" value="FAD_PCMH"/>
    <property type="match status" value="1"/>
</dbReference>
<dbReference type="InterPro" id="IPR051914">
    <property type="entry name" value="FAD-linked_OxidoTrans_Type4"/>
</dbReference>
<comment type="caution">
    <text evidence="6">The sequence shown here is derived from an EMBL/GenBank/DDBJ whole genome shotgun (WGS) entry which is preliminary data.</text>
</comment>
<dbReference type="Pfam" id="PF02913">
    <property type="entry name" value="FAD-oxidase_C"/>
    <property type="match status" value="1"/>
</dbReference>
<proteinExistence type="predicted"/>
<feature type="domain" description="FAD-binding PCMH-type" evidence="5">
    <location>
        <begin position="41"/>
        <end position="220"/>
    </location>
</feature>
<accession>A0A9X1QSQ8</accession>
<dbReference type="InterPro" id="IPR016164">
    <property type="entry name" value="FAD-linked_Oxase-like_C"/>
</dbReference>
<evidence type="ECO:0000256" key="4">
    <source>
        <dbReference type="ARBA" id="ARBA00023002"/>
    </source>
</evidence>
<dbReference type="GO" id="GO:0016491">
    <property type="term" value="F:oxidoreductase activity"/>
    <property type="evidence" value="ECO:0007669"/>
    <property type="project" value="UniProtKB-KW"/>
</dbReference>
<dbReference type="InterPro" id="IPR036318">
    <property type="entry name" value="FAD-bd_PCMH-like_sf"/>
</dbReference>
<dbReference type="InterPro" id="IPR016171">
    <property type="entry name" value="Vanillyl_alc_oxidase_C-sub2"/>
</dbReference>
<dbReference type="Proteomes" id="UP001139336">
    <property type="component" value="Unassembled WGS sequence"/>
</dbReference>
<name>A0A9X1QSQ8_9CORY</name>
<dbReference type="PANTHER" id="PTHR42934">
    <property type="entry name" value="GLYCOLATE OXIDASE SUBUNIT GLCD"/>
    <property type="match status" value="1"/>
</dbReference>
<evidence type="ECO:0000256" key="1">
    <source>
        <dbReference type="ARBA" id="ARBA00001974"/>
    </source>
</evidence>
<reference evidence="6" key="1">
    <citation type="submission" date="2022-01" db="EMBL/GenBank/DDBJ databases">
        <title>Corynebacterium sp. nov isolated from isolated from the feces of the greater white-fronted geese (Anser albifrons) at Poyang Lake, PR China.</title>
        <authorList>
            <person name="Liu Q."/>
        </authorList>
    </citation>
    <scope>NUCLEOTIDE SEQUENCE</scope>
    <source>
        <strain evidence="6">JCM 32435</strain>
    </source>
</reference>
<keyword evidence="3" id="KW-0274">FAD</keyword>
<dbReference type="PANTHER" id="PTHR42934:SF2">
    <property type="entry name" value="GLYCOLATE OXIDASE SUBUNIT GLCD"/>
    <property type="match status" value="1"/>
</dbReference>
<evidence type="ECO:0000256" key="2">
    <source>
        <dbReference type="ARBA" id="ARBA00022630"/>
    </source>
</evidence>
<dbReference type="Gene3D" id="1.10.45.10">
    <property type="entry name" value="Vanillyl-alcohol Oxidase, Chain A, domain 4"/>
    <property type="match status" value="1"/>
</dbReference>
<sequence length="453" mass="47965">MSSADISSLRQNLPAEVDVLTEPEAMAPFLRDSAQVPDSVETEMPAAVIVPRSTEHVSTILAFAHEHEMPVSIWSAGTGLAGGALPYEGGLVIAMHKMNRILGIDADARLAVVEAGVIVEDLDAEARTHGLFYAPDPASSSRATVGGTIATNAGGLRCIAYGTTADHVAALTVVLADGSVIRTGGRTIKNATGLNLTQLFVGSEGTLGVITEATVWLTPVPQGEPETFLASFDDIEDAGRAVVKMVRSSADLEVLELLDATVVRWVEEDNQAGFPLPQAALIIGMAVGENAHRSIDIACECAEQEGAQEVRRQPGDGLMAARKLSLPALQKRAVWVQGDTGVPVPRLPELISRIEQIAAEEKHQVRIVAHVGDGNLHPMIEVVDGDWETAQHVTDRITAAAIELEGVISGEHGIGIYKHHELPMQFDEATMAAQHAVKKALDPKGILSPGRAI</sequence>
<evidence type="ECO:0000256" key="3">
    <source>
        <dbReference type="ARBA" id="ARBA00022827"/>
    </source>
</evidence>
<dbReference type="InterPro" id="IPR016169">
    <property type="entry name" value="FAD-bd_PCMH_sub2"/>
</dbReference>
<keyword evidence="4" id="KW-0560">Oxidoreductase</keyword>
<dbReference type="Gene3D" id="3.30.465.10">
    <property type="match status" value="1"/>
</dbReference>
<dbReference type="InterPro" id="IPR004113">
    <property type="entry name" value="FAD-bd_oxidored_4_C"/>
</dbReference>
<dbReference type="GO" id="GO:0071949">
    <property type="term" value="F:FAD binding"/>
    <property type="evidence" value="ECO:0007669"/>
    <property type="project" value="InterPro"/>
</dbReference>
<keyword evidence="2" id="KW-0285">Flavoprotein</keyword>
<dbReference type="InterPro" id="IPR006094">
    <property type="entry name" value="Oxid_FAD_bind_N"/>
</dbReference>